<accession>A0AAD4LDX0</accession>
<evidence type="ECO:0000256" key="7">
    <source>
        <dbReference type="SAM" id="MobiDB-lite"/>
    </source>
</evidence>
<keyword evidence="4" id="KW-0833">Ubl conjugation pathway</keyword>
<dbReference type="PANTHER" id="PTHR12931:SF15">
    <property type="entry name" value="UBIQUITIN THIOESTERASE OTUBAIN-LIKE"/>
    <property type="match status" value="1"/>
</dbReference>
<evidence type="ECO:0000313" key="9">
    <source>
        <dbReference type="EMBL" id="KAH8983353.1"/>
    </source>
</evidence>
<dbReference type="InterPro" id="IPR003323">
    <property type="entry name" value="OTU_dom"/>
</dbReference>
<sequence>MEREDPSIRDLPSAPRPRAHELPDPQDPRTEWINEITEDTDITSLPTAQLYELNQNLLDSSISSATPLMAELAPLTVLRAEYEGGSDSFVKQIDFLISKGYEGIRRSRGDGDCFYRSLAFAYIERIFNAEDWGIAAAKSISTLEAFLPKLHEAGFDGMVIDESYEIPRDLIRSIVEPNPGSNNGQTLTPAQLLEVFQNDSQSNYIVMFMRMLTSAQIRGNPEEYEPFLTHPDLGEQMGVKEFCEAVVEVLGREADHVQVTAISEALKVNVAIAYFDGRDKDGNVEFVKFNKAIDPSEAPVTLIYRPGHYDILDRRSIEALPFNM</sequence>
<evidence type="ECO:0000256" key="6">
    <source>
        <dbReference type="ARBA" id="ARBA00022807"/>
    </source>
</evidence>
<feature type="domain" description="OTU" evidence="8">
    <location>
        <begin position="102"/>
        <end position="315"/>
    </location>
</feature>
<evidence type="ECO:0000256" key="3">
    <source>
        <dbReference type="ARBA" id="ARBA00022670"/>
    </source>
</evidence>
<comment type="caution">
    <text evidence="9">The sequence shown here is derived from an EMBL/GenBank/DDBJ whole genome shotgun (WGS) entry which is preliminary data.</text>
</comment>
<comment type="catalytic activity">
    <reaction evidence="1">
        <text>Thiol-dependent hydrolysis of ester, thioester, amide, peptide and isopeptide bonds formed by the C-terminal Gly of ubiquitin (a 76-residue protein attached to proteins as an intracellular targeting signal).</text>
        <dbReference type="EC" id="3.4.19.12"/>
    </reaction>
</comment>
<gene>
    <name evidence="9" type="ORF">EDB92DRAFT_1819519</name>
</gene>
<keyword evidence="10" id="KW-1185">Reference proteome</keyword>
<feature type="region of interest" description="Disordered" evidence="7">
    <location>
        <begin position="1"/>
        <end position="30"/>
    </location>
</feature>
<evidence type="ECO:0000259" key="8">
    <source>
        <dbReference type="PROSITE" id="PS50802"/>
    </source>
</evidence>
<dbReference type="InterPro" id="IPR019400">
    <property type="entry name" value="Peptidase_C65_otubain"/>
</dbReference>
<dbReference type="GO" id="GO:0004843">
    <property type="term" value="F:cysteine-type deubiquitinase activity"/>
    <property type="evidence" value="ECO:0007669"/>
    <property type="project" value="UniProtKB-EC"/>
</dbReference>
<keyword evidence="6" id="KW-0788">Thiol protease</keyword>
<dbReference type="GO" id="GO:0043130">
    <property type="term" value="F:ubiquitin binding"/>
    <property type="evidence" value="ECO:0007669"/>
    <property type="project" value="TreeGrafter"/>
</dbReference>
<evidence type="ECO:0000256" key="1">
    <source>
        <dbReference type="ARBA" id="ARBA00000707"/>
    </source>
</evidence>
<evidence type="ECO:0000313" key="10">
    <source>
        <dbReference type="Proteomes" id="UP001201163"/>
    </source>
</evidence>
<dbReference type="InterPro" id="IPR042468">
    <property type="entry name" value="Peptidase_C65_otubain_sub1"/>
</dbReference>
<organism evidence="9 10">
    <name type="scientific">Lactarius akahatsu</name>
    <dbReference type="NCBI Taxonomy" id="416441"/>
    <lineage>
        <taxon>Eukaryota</taxon>
        <taxon>Fungi</taxon>
        <taxon>Dikarya</taxon>
        <taxon>Basidiomycota</taxon>
        <taxon>Agaricomycotina</taxon>
        <taxon>Agaricomycetes</taxon>
        <taxon>Russulales</taxon>
        <taxon>Russulaceae</taxon>
        <taxon>Lactarius</taxon>
    </lineage>
</organism>
<proteinExistence type="predicted"/>
<evidence type="ECO:0000256" key="4">
    <source>
        <dbReference type="ARBA" id="ARBA00022786"/>
    </source>
</evidence>
<dbReference type="GO" id="GO:0071108">
    <property type="term" value="P:protein K48-linked deubiquitination"/>
    <property type="evidence" value="ECO:0007669"/>
    <property type="project" value="TreeGrafter"/>
</dbReference>
<dbReference type="CDD" id="cd22749">
    <property type="entry name" value="Otubain_C65"/>
    <property type="match status" value="1"/>
</dbReference>
<dbReference type="Gene3D" id="3.30.200.60">
    <property type="entry name" value="Peptidase C65 Otubain, subdomain 1"/>
    <property type="match status" value="1"/>
</dbReference>
<dbReference type="Pfam" id="PF10275">
    <property type="entry name" value="Peptidase_C65"/>
    <property type="match status" value="1"/>
</dbReference>
<keyword evidence="3" id="KW-0645">Protease</keyword>
<dbReference type="GO" id="GO:0005634">
    <property type="term" value="C:nucleus"/>
    <property type="evidence" value="ECO:0007669"/>
    <property type="project" value="TreeGrafter"/>
</dbReference>
<dbReference type="InterPro" id="IPR042467">
    <property type="entry name" value="Peptidase_C65_otubain_sub2"/>
</dbReference>
<keyword evidence="5" id="KW-0378">Hydrolase</keyword>
<reference evidence="9" key="1">
    <citation type="submission" date="2022-01" db="EMBL/GenBank/DDBJ databases">
        <title>Comparative genomics reveals a dynamic genome evolution in the ectomycorrhizal milk-cap (Lactarius) mushrooms.</title>
        <authorList>
            <consortium name="DOE Joint Genome Institute"/>
            <person name="Lebreton A."/>
            <person name="Tang N."/>
            <person name="Kuo A."/>
            <person name="LaButti K."/>
            <person name="Drula E."/>
            <person name="Barry K."/>
            <person name="Clum A."/>
            <person name="Lipzen A."/>
            <person name="Mousain D."/>
            <person name="Ng V."/>
            <person name="Wang R."/>
            <person name="Wang X."/>
            <person name="Dai Y."/>
            <person name="Henrissat B."/>
            <person name="Grigoriev I.V."/>
            <person name="Guerin-Laguette A."/>
            <person name="Yu F."/>
            <person name="Martin F.M."/>
        </authorList>
    </citation>
    <scope>NUCLEOTIDE SEQUENCE</scope>
    <source>
        <strain evidence="9">QP</strain>
    </source>
</reference>
<protein>
    <recommendedName>
        <fullName evidence="2">ubiquitinyl hydrolase 1</fullName>
        <ecNumber evidence="2">3.4.19.12</ecNumber>
    </recommendedName>
</protein>
<evidence type="ECO:0000256" key="5">
    <source>
        <dbReference type="ARBA" id="ARBA00022801"/>
    </source>
</evidence>
<name>A0AAD4LDX0_9AGAM</name>
<dbReference type="AlphaFoldDB" id="A0AAD4LDX0"/>
<dbReference type="InterPro" id="IPR038765">
    <property type="entry name" value="Papain-like_cys_pep_sf"/>
</dbReference>
<dbReference type="PROSITE" id="PS50802">
    <property type="entry name" value="OTU"/>
    <property type="match status" value="1"/>
</dbReference>
<dbReference type="EMBL" id="JAKELL010000089">
    <property type="protein sequence ID" value="KAH8983353.1"/>
    <property type="molecule type" value="Genomic_DNA"/>
</dbReference>
<evidence type="ECO:0000256" key="2">
    <source>
        <dbReference type="ARBA" id="ARBA00012759"/>
    </source>
</evidence>
<dbReference type="Gene3D" id="1.20.1300.20">
    <property type="entry name" value="Peptidase C65 Otubain, subdomain 2"/>
    <property type="match status" value="1"/>
</dbReference>
<feature type="compositionally biased region" description="Basic and acidic residues" evidence="7">
    <location>
        <begin position="18"/>
        <end position="30"/>
    </location>
</feature>
<dbReference type="Proteomes" id="UP001201163">
    <property type="component" value="Unassembled WGS sequence"/>
</dbReference>
<dbReference type="SUPFAM" id="SSF54001">
    <property type="entry name" value="Cysteine proteinases"/>
    <property type="match status" value="1"/>
</dbReference>
<dbReference type="GO" id="GO:0006508">
    <property type="term" value="P:proteolysis"/>
    <property type="evidence" value="ECO:0007669"/>
    <property type="project" value="UniProtKB-KW"/>
</dbReference>
<dbReference type="EC" id="3.4.19.12" evidence="2"/>
<dbReference type="PANTHER" id="PTHR12931">
    <property type="entry name" value="UBIQUITIN THIOLESTERASE PROTEIN OTUB"/>
    <property type="match status" value="1"/>
</dbReference>